<keyword evidence="6" id="KW-0464">Manganese</keyword>
<dbReference type="Gene3D" id="3.90.79.10">
    <property type="entry name" value="Nucleoside Triphosphate Pyrophosphohydrolase"/>
    <property type="match status" value="1"/>
</dbReference>
<evidence type="ECO:0000256" key="2">
    <source>
        <dbReference type="ARBA" id="ARBA00001946"/>
    </source>
</evidence>
<dbReference type="CDD" id="cd03426">
    <property type="entry name" value="NUDIX_CoAse_Nudt7"/>
    <property type="match status" value="1"/>
</dbReference>
<keyword evidence="3" id="KW-0479">Metal-binding</keyword>
<keyword evidence="9" id="KW-1185">Reference proteome</keyword>
<gene>
    <name evidence="8" type="ORF">HGG79_01895</name>
</gene>
<dbReference type="SUPFAM" id="SSF55811">
    <property type="entry name" value="Nudix"/>
    <property type="match status" value="1"/>
</dbReference>
<dbReference type="PANTHER" id="PTHR12992">
    <property type="entry name" value="NUDIX HYDROLASE"/>
    <property type="match status" value="1"/>
</dbReference>
<dbReference type="AlphaFoldDB" id="A0A923E787"/>
<dbReference type="RefSeq" id="WP_035148629.1">
    <property type="nucleotide sequence ID" value="NZ_JAAZWO010000002.1"/>
</dbReference>
<accession>A0A923E787</accession>
<evidence type="ECO:0000259" key="7">
    <source>
        <dbReference type="PROSITE" id="PS51462"/>
    </source>
</evidence>
<evidence type="ECO:0000313" key="9">
    <source>
        <dbReference type="Proteomes" id="UP000563151"/>
    </source>
</evidence>
<evidence type="ECO:0000256" key="6">
    <source>
        <dbReference type="ARBA" id="ARBA00023211"/>
    </source>
</evidence>
<dbReference type="EMBL" id="JAAZWO010000002">
    <property type="protein sequence ID" value="MBC2396532.1"/>
    <property type="molecule type" value="Genomic_DNA"/>
</dbReference>
<evidence type="ECO:0000256" key="1">
    <source>
        <dbReference type="ARBA" id="ARBA00001936"/>
    </source>
</evidence>
<evidence type="ECO:0000256" key="3">
    <source>
        <dbReference type="ARBA" id="ARBA00022723"/>
    </source>
</evidence>
<dbReference type="Pfam" id="PF00293">
    <property type="entry name" value="NUDIX"/>
    <property type="match status" value="1"/>
</dbReference>
<dbReference type="Proteomes" id="UP000563151">
    <property type="component" value="Unassembled WGS sequence"/>
</dbReference>
<dbReference type="InterPro" id="IPR045121">
    <property type="entry name" value="CoAse"/>
</dbReference>
<organism evidence="8 9">
    <name type="scientific">Clostridium tetanomorphum</name>
    <dbReference type="NCBI Taxonomy" id="1553"/>
    <lineage>
        <taxon>Bacteria</taxon>
        <taxon>Bacillati</taxon>
        <taxon>Bacillota</taxon>
        <taxon>Clostridia</taxon>
        <taxon>Eubacteriales</taxon>
        <taxon>Clostridiaceae</taxon>
        <taxon>Clostridium</taxon>
    </lineage>
</organism>
<dbReference type="PANTHER" id="PTHR12992:SF11">
    <property type="entry name" value="MITOCHONDRIAL COENZYME A DIPHOSPHATASE NUDT8"/>
    <property type="match status" value="1"/>
</dbReference>
<proteinExistence type="predicted"/>
<evidence type="ECO:0000256" key="4">
    <source>
        <dbReference type="ARBA" id="ARBA00022801"/>
    </source>
</evidence>
<comment type="cofactor">
    <cofactor evidence="1">
        <name>Mn(2+)</name>
        <dbReference type="ChEBI" id="CHEBI:29035"/>
    </cofactor>
</comment>
<dbReference type="PROSITE" id="PS51462">
    <property type="entry name" value="NUDIX"/>
    <property type="match status" value="1"/>
</dbReference>
<dbReference type="InterPro" id="IPR020084">
    <property type="entry name" value="NUDIX_hydrolase_CS"/>
</dbReference>
<comment type="cofactor">
    <cofactor evidence="2">
        <name>Mg(2+)</name>
        <dbReference type="ChEBI" id="CHEBI:18420"/>
    </cofactor>
</comment>
<keyword evidence="5" id="KW-0460">Magnesium</keyword>
<feature type="domain" description="Nudix hydrolase" evidence="7">
    <location>
        <begin position="20"/>
        <end position="151"/>
    </location>
</feature>
<reference evidence="8 9" key="1">
    <citation type="submission" date="2020-04" db="EMBL/GenBank/DDBJ databases">
        <title>Genomic insights into acetone-butanol-ethanol (ABE) fermentation by sequencing solventogenic clostridia strains.</title>
        <authorList>
            <person name="Brown S."/>
        </authorList>
    </citation>
    <scope>NUCLEOTIDE SEQUENCE [LARGE SCALE GENOMIC DNA]</scope>
    <source>
        <strain evidence="8 9">DJ011</strain>
    </source>
</reference>
<dbReference type="PROSITE" id="PS00893">
    <property type="entry name" value="NUDIX_BOX"/>
    <property type="match status" value="1"/>
</dbReference>
<sequence length="206" mass="24034">MFSEIEKLFSKRENKIIGEYEKSAVIVFLIEEKGEVYILFEVRSLNLASQPGDVSLPGGRIERGEEIKDAAIREAIEELNVKKEDIDILGAMDYFVSPYNMIIYPFVARLKVKDVHPNKDEVNHVFKVPINYFMENEPEGYKIKIISQLPKDFPYHLIIGGKDYKFKTGNMKQYFYQYNGYVIWGFTALIIKNFVNILKENLEEIN</sequence>
<dbReference type="GO" id="GO:0010945">
    <property type="term" value="F:coenzyme A diphosphatase activity"/>
    <property type="evidence" value="ECO:0007669"/>
    <property type="project" value="InterPro"/>
</dbReference>
<dbReference type="InterPro" id="IPR015797">
    <property type="entry name" value="NUDIX_hydrolase-like_dom_sf"/>
</dbReference>
<evidence type="ECO:0000313" key="8">
    <source>
        <dbReference type="EMBL" id="MBC2396532.1"/>
    </source>
</evidence>
<evidence type="ECO:0000256" key="5">
    <source>
        <dbReference type="ARBA" id="ARBA00022842"/>
    </source>
</evidence>
<keyword evidence="4" id="KW-0378">Hydrolase</keyword>
<protein>
    <submittedName>
        <fullName evidence="8">CoA pyrophosphatase</fullName>
    </submittedName>
</protein>
<dbReference type="GO" id="GO:0046872">
    <property type="term" value="F:metal ion binding"/>
    <property type="evidence" value="ECO:0007669"/>
    <property type="project" value="UniProtKB-KW"/>
</dbReference>
<dbReference type="InterPro" id="IPR000086">
    <property type="entry name" value="NUDIX_hydrolase_dom"/>
</dbReference>
<comment type="caution">
    <text evidence="8">The sequence shown here is derived from an EMBL/GenBank/DDBJ whole genome shotgun (WGS) entry which is preliminary data.</text>
</comment>
<name>A0A923E787_CLOTT</name>